<keyword evidence="3" id="KW-1185">Reference proteome</keyword>
<keyword evidence="2" id="KW-0808">Transferase</keyword>
<keyword evidence="2" id="KW-0012">Acyltransferase</keyword>
<dbReference type="SMART" id="SM00563">
    <property type="entry name" value="PlsC"/>
    <property type="match status" value="1"/>
</dbReference>
<comment type="caution">
    <text evidence="2">The sequence shown here is derived from an EMBL/GenBank/DDBJ whole genome shotgun (WGS) entry which is preliminary data.</text>
</comment>
<dbReference type="GO" id="GO:0016746">
    <property type="term" value="F:acyltransferase activity"/>
    <property type="evidence" value="ECO:0007669"/>
    <property type="project" value="UniProtKB-KW"/>
</dbReference>
<dbReference type="SUPFAM" id="SSF69593">
    <property type="entry name" value="Glycerol-3-phosphate (1)-acyltransferase"/>
    <property type="match status" value="1"/>
</dbReference>
<evidence type="ECO:0000313" key="3">
    <source>
        <dbReference type="Proteomes" id="UP000483286"/>
    </source>
</evidence>
<dbReference type="AlphaFoldDB" id="A0A7C9HSM2"/>
<gene>
    <name evidence="2" type="ORF">GO986_14300</name>
</gene>
<dbReference type="RefSeq" id="WP_157459986.1">
    <property type="nucleotide sequence ID" value="NZ_WQLB01000020.1"/>
</dbReference>
<proteinExistence type="predicted"/>
<dbReference type="Proteomes" id="UP000483286">
    <property type="component" value="Unassembled WGS sequence"/>
</dbReference>
<protein>
    <submittedName>
        <fullName evidence="2">1-acyl-sn-glycerol-3-phosphate acyltransferase</fullName>
    </submittedName>
</protein>
<dbReference type="Pfam" id="PF01553">
    <property type="entry name" value="Acyltransferase"/>
    <property type="match status" value="1"/>
</dbReference>
<evidence type="ECO:0000259" key="1">
    <source>
        <dbReference type="SMART" id="SM00563"/>
    </source>
</evidence>
<dbReference type="InterPro" id="IPR002123">
    <property type="entry name" value="Plipid/glycerol_acylTrfase"/>
</dbReference>
<evidence type="ECO:0000313" key="2">
    <source>
        <dbReference type="EMBL" id="MVN87929.1"/>
    </source>
</evidence>
<organism evidence="2 3">
    <name type="scientific">Deinococcus arboris</name>
    <dbReference type="NCBI Taxonomy" id="2682977"/>
    <lineage>
        <taxon>Bacteria</taxon>
        <taxon>Thermotogati</taxon>
        <taxon>Deinococcota</taxon>
        <taxon>Deinococci</taxon>
        <taxon>Deinococcales</taxon>
        <taxon>Deinococcaceae</taxon>
        <taxon>Deinococcus</taxon>
    </lineage>
</organism>
<accession>A0A7C9HSM2</accession>
<reference evidence="2 3" key="1">
    <citation type="submission" date="2019-12" db="EMBL/GenBank/DDBJ databases">
        <title>Deinococcus sp. HMF7620 Genome sequencing and assembly.</title>
        <authorList>
            <person name="Kang H."/>
            <person name="Kim H."/>
            <person name="Joh K."/>
        </authorList>
    </citation>
    <scope>NUCLEOTIDE SEQUENCE [LARGE SCALE GENOMIC DNA]</scope>
    <source>
        <strain evidence="2 3">HMF7620</strain>
    </source>
</reference>
<dbReference type="EMBL" id="WQLB01000020">
    <property type="protein sequence ID" value="MVN87929.1"/>
    <property type="molecule type" value="Genomic_DNA"/>
</dbReference>
<name>A0A7C9HSM2_9DEIO</name>
<sequence>MTAKPWATALLSRSIQRSVRGGLAGVWVRGALPTGGAVLAPNHHSWWDGYVLREVARWAGAPFSVLMTARQLGRFPFLRRVGALRADEVRAGVRRAQAGWLAVFPEGALQPAGPLGTVAPGAAWIAQTAGVPLVPVALRVTLRGGQWPEAYLRFGPAVAGPALPGAIAHELAALDAELAGSDPEQPLAGYLRAVPGRLSRSDRVDWAAQLLTVVTGDRA</sequence>
<feature type="domain" description="Phospholipid/glycerol acyltransferase" evidence="1">
    <location>
        <begin position="37"/>
        <end position="141"/>
    </location>
</feature>
<dbReference type="CDD" id="cd06551">
    <property type="entry name" value="LPLAT"/>
    <property type="match status" value="1"/>
</dbReference>